<dbReference type="AlphaFoldDB" id="A0A0E0FLB1"/>
<evidence type="ECO:0000313" key="3">
    <source>
        <dbReference type="Proteomes" id="UP000006591"/>
    </source>
</evidence>
<proteinExistence type="predicted"/>
<dbReference type="Proteomes" id="UP000006591">
    <property type="component" value="Chromosome 1"/>
</dbReference>
<accession>A0A0E0FLB1</accession>
<feature type="compositionally biased region" description="Basic and acidic residues" evidence="1">
    <location>
        <begin position="92"/>
        <end position="105"/>
    </location>
</feature>
<feature type="compositionally biased region" description="Pro residues" evidence="1">
    <location>
        <begin position="74"/>
        <end position="83"/>
    </location>
</feature>
<dbReference type="HOGENOM" id="CLU_1339406_0_0_1"/>
<sequence length="205" mass="22463">MLSYFPVSGHNLWHAAEQIVGQRRRRRQAAHSLGLDLDLGLKISNCVFQYICKSQIRRPDAAAFILLPPYPPSPSARIPPPPADGFSTAPAPDRRGGSTWPREEQQPVTPPPPVRRTAACRGLPLLHHVRASGQAVLHVLRFAGDGGQAGLFVDITNVINAKLTKKRAAVIQSEINVPKDRENCQQINKNSTSKIQRASTIGFAF</sequence>
<reference evidence="2" key="1">
    <citation type="submission" date="2015-04" db="UniProtKB">
        <authorList>
            <consortium name="EnsemblPlants"/>
        </authorList>
    </citation>
    <scope>IDENTIFICATION</scope>
    <source>
        <strain evidence="2">SL10</strain>
    </source>
</reference>
<dbReference type="EnsemblPlants" id="ONIVA01G17050.2">
    <property type="protein sequence ID" value="ONIVA01G17050.2"/>
    <property type="gene ID" value="ONIVA01G17050"/>
</dbReference>
<reference evidence="2" key="2">
    <citation type="submission" date="2018-04" db="EMBL/GenBank/DDBJ databases">
        <title>OnivRS2 (Oryza nivara Reference Sequence Version 2).</title>
        <authorList>
            <person name="Zhang J."/>
            <person name="Kudrna D."/>
            <person name="Lee S."/>
            <person name="Talag J."/>
            <person name="Rajasekar S."/>
            <person name="Welchert J."/>
            <person name="Hsing Y.-I."/>
            <person name="Wing R.A."/>
        </authorList>
    </citation>
    <scope>NUCLEOTIDE SEQUENCE [LARGE SCALE GENOMIC DNA]</scope>
</reference>
<feature type="region of interest" description="Disordered" evidence="1">
    <location>
        <begin position="74"/>
        <end position="115"/>
    </location>
</feature>
<dbReference type="Gramene" id="ONIVA01G17050.2">
    <property type="protein sequence ID" value="ONIVA01G17050.2"/>
    <property type="gene ID" value="ONIVA01G17050"/>
</dbReference>
<name>A0A0E0FLB1_ORYNI</name>
<protein>
    <submittedName>
        <fullName evidence="2">Uncharacterized protein</fullName>
    </submittedName>
</protein>
<organism evidence="2">
    <name type="scientific">Oryza nivara</name>
    <name type="common">Indian wild rice</name>
    <name type="synonym">Oryza sativa f. spontanea</name>
    <dbReference type="NCBI Taxonomy" id="4536"/>
    <lineage>
        <taxon>Eukaryota</taxon>
        <taxon>Viridiplantae</taxon>
        <taxon>Streptophyta</taxon>
        <taxon>Embryophyta</taxon>
        <taxon>Tracheophyta</taxon>
        <taxon>Spermatophyta</taxon>
        <taxon>Magnoliopsida</taxon>
        <taxon>Liliopsida</taxon>
        <taxon>Poales</taxon>
        <taxon>Poaceae</taxon>
        <taxon>BOP clade</taxon>
        <taxon>Oryzoideae</taxon>
        <taxon>Oryzeae</taxon>
        <taxon>Oryzinae</taxon>
        <taxon>Oryza</taxon>
    </lineage>
</organism>
<evidence type="ECO:0000256" key="1">
    <source>
        <dbReference type="SAM" id="MobiDB-lite"/>
    </source>
</evidence>
<evidence type="ECO:0000313" key="2">
    <source>
        <dbReference type="EnsemblPlants" id="ONIVA01G17050.2"/>
    </source>
</evidence>
<dbReference type="STRING" id="4536.A0A0E0FLB1"/>
<keyword evidence="3" id="KW-1185">Reference proteome</keyword>